<evidence type="ECO:0000256" key="1">
    <source>
        <dbReference type="ARBA" id="ARBA00004141"/>
    </source>
</evidence>
<name>A0AAN8FJQ5_TRICO</name>
<accession>A0AAN8FJQ5</accession>
<dbReference type="Proteomes" id="UP001331761">
    <property type="component" value="Unassembled WGS sequence"/>
</dbReference>
<evidence type="ECO:0000256" key="2">
    <source>
        <dbReference type="ARBA" id="ARBA00022692"/>
    </source>
</evidence>
<feature type="transmembrane region" description="Helical" evidence="5">
    <location>
        <begin position="48"/>
        <end position="68"/>
    </location>
</feature>
<evidence type="ECO:0000313" key="7">
    <source>
        <dbReference type="EMBL" id="KAK5975402.1"/>
    </source>
</evidence>
<protein>
    <recommendedName>
        <fullName evidence="6">ABC-2 type transporter transmembrane domain-containing protein</fullName>
    </recommendedName>
</protein>
<evidence type="ECO:0000256" key="5">
    <source>
        <dbReference type="SAM" id="Phobius"/>
    </source>
</evidence>
<proteinExistence type="predicted"/>
<feature type="domain" description="ABC-2 type transporter transmembrane" evidence="6">
    <location>
        <begin position="1"/>
        <end position="133"/>
    </location>
</feature>
<keyword evidence="8" id="KW-1185">Reference proteome</keyword>
<feature type="transmembrane region" description="Helical" evidence="5">
    <location>
        <begin position="113"/>
        <end position="134"/>
    </location>
</feature>
<evidence type="ECO:0000313" key="8">
    <source>
        <dbReference type="Proteomes" id="UP001331761"/>
    </source>
</evidence>
<feature type="non-terminal residue" evidence="7">
    <location>
        <position position="1"/>
    </location>
</feature>
<evidence type="ECO:0000256" key="3">
    <source>
        <dbReference type="ARBA" id="ARBA00022989"/>
    </source>
</evidence>
<dbReference type="GO" id="GO:0140359">
    <property type="term" value="F:ABC-type transporter activity"/>
    <property type="evidence" value="ECO:0007669"/>
    <property type="project" value="InterPro"/>
</dbReference>
<reference evidence="7 8" key="1">
    <citation type="submission" date="2019-10" db="EMBL/GenBank/DDBJ databases">
        <title>Assembly and Annotation for the nematode Trichostrongylus colubriformis.</title>
        <authorList>
            <person name="Martin J."/>
        </authorList>
    </citation>
    <scope>NUCLEOTIDE SEQUENCE [LARGE SCALE GENOMIC DNA]</scope>
    <source>
        <strain evidence="7">G859</strain>
        <tissue evidence="7">Whole worm</tissue>
    </source>
</reference>
<dbReference type="GO" id="GO:0016020">
    <property type="term" value="C:membrane"/>
    <property type="evidence" value="ECO:0007669"/>
    <property type="project" value="UniProtKB-SubCell"/>
</dbReference>
<keyword evidence="2 5" id="KW-0812">Transmembrane</keyword>
<comment type="subcellular location">
    <subcellularLocation>
        <location evidence="1">Membrane</location>
        <topology evidence="1">Multi-pass membrane protein</topology>
    </subcellularLocation>
</comment>
<dbReference type="EMBL" id="WIXE01013089">
    <property type="protein sequence ID" value="KAK5975402.1"/>
    <property type="molecule type" value="Genomic_DNA"/>
</dbReference>
<keyword evidence="3 5" id="KW-1133">Transmembrane helix</keyword>
<dbReference type="InterPro" id="IPR013525">
    <property type="entry name" value="ABC2_TM"/>
</dbReference>
<dbReference type="Pfam" id="PF12698">
    <property type="entry name" value="ABC2_membrane_3"/>
    <property type="match status" value="1"/>
</dbReference>
<comment type="caution">
    <text evidence="7">The sequence shown here is derived from an EMBL/GenBank/DDBJ whole genome shotgun (WGS) entry which is preliminary data.</text>
</comment>
<gene>
    <name evidence="7" type="ORF">GCK32_018824</name>
</gene>
<keyword evidence="4 5" id="KW-0472">Membrane</keyword>
<feature type="transmembrane region" description="Helical" evidence="5">
    <location>
        <begin position="80"/>
        <end position="101"/>
    </location>
</feature>
<feature type="transmembrane region" description="Helical" evidence="5">
    <location>
        <begin position="20"/>
        <end position="36"/>
    </location>
</feature>
<dbReference type="AlphaFoldDB" id="A0AAN8FJQ5"/>
<evidence type="ECO:0000259" key="6">
    <source>
        <dbReference type="Pfam" id="PF12698"/>
    </source>
</evidence>
<organism evidence="7 8">
    <name type="scientific">Trichostrongylus colubriformis</name>
    <name type="common">Black scour worm</name>
    <dbReference type="NCBI Taxonomy" id="6319"/>
    <lineage>
        <taxon>Eukaryota</taxon>
        <taxon>Metazoa</taxon>
        <taxon>Ecdysozoa</taxon>
        <taxon>Nematoda</taxon>
        <taxon>Chromadorea</taxon>
        <taxon>Rhabditida</taxon>
        <taxon>Rhabditina</taxon>
        <taxon>Rhabditomorpha</taxon>
        <taxon>Strongyloidea</taxon>
        <taxon>Trichostrongylidae</taxon>
        <taxon>Trichostrongylus</taxon>
    </lineage>
</organism>
<evidence type="ECO:0000256" key="4">
    <source>
        <dbReference type="ARBA" id="ARBA00023136"/>
    </source>
</evidence>
<sequence>ILSGVSPWMYWSTAFVWDAFWYLISSLAFIGIFYAFNIEQYTKDFRTALILLLVMALYGWTTIPFTYWFSFLFTSAPKGFTLIVMYNIITGMIGSIAIPIIQQTVNADVSFVWSIILSFFFSTYSISNVFTVVFNNEFGKQACQQLDCSSPLYDQNLQCCGGKDG</sequence>